<protein>
    <submittedName>
        <fullName evidence="1">Uncharacterized protein</fullName>
    </submittedName>
</protein>
<comment type="caution">
    <text evidence="1">The sequence shown here is derived from an EMBL/GenBank/DDBJ whole genome shotgun (WGS) entry which is preliminary data.</text>
</comment>
<dbReference type="Pfam" id="PF10739">
    <property type="entry name" value="DUF2550"/>
    <property type="match status" value="1"/>
</dbReference>
<dbReference type="Proteomes" id="UP001157017">
    <property type="component" value="Unassembled WGS sequence"/>
</dbReference>
<evidence type="ECO:0000313" key="1">
    <source>
        <dbReference type="EMBL" id="GMA88627.1"/>
    </source>
</evidence>
<reference evidence="2" key="1">
    <citation type="journal article" date="2019" name="Int. J. Syst. Evol. Microbiol.">
        <title>The Global Catalogue of Microorganisms (GCM) 10K type strain sequencing project: providing services to taxonomists for standard genome sequencing and annotation.</title>
        <authorList>
            <consortium name="The Broad Institute Genomics Platform"/>
            <consortium name="The Broad Institute Genome Sequencing Center for Infectious Disease"/>
            <person name="Wu L."/>
            <person name="Ma J."/>
        </authorList>
    </citation>
    <scope>NUCLEOTIDE SEQUENCE [LARGE SCALE GENOMIC DNA]</scope>
    <source>
        <strain evidence="2">NBRC 108730</strain>
    </source>
</reference>
<keyword evidence="2" id="KW-1185">Reference proteome</keyword>
<dbReference type="InterPro" id="IPR019675">
    <property type="entry name" value="DUF2550"/>
</dbReference>
<evidence type="ECO:0000313" key="2">
    <source>
        <dbReference type="Proteomes" id="UP001157017"/>
    </source>
</evidence>
<name>A0ABQ6JLH6_9ACTN</name>
<proteinExistence type="predicted"/>
<sequence>MFDVSPRPRRVLQRPTLMVQQRRLPSGPEAFAVMPGSVILRCRDDARVIELAMSDQSSTGFASWLEAAPPGQNVSVA</sequence>
<accession>A0ABQ6JLH6</accession>
<dbReference type="EMBL" id="BSUZ01000001">
    <property type="protein sequence ID" value="GMA88627.1"/>
    <property type="molecule type" value="Genomic_DNA"/>
</dbReference>
<gene>
    <name evidence="1" type="ORF">GCM10025868_38770</name>
</gene>
<organism evidence="1 2">
    <name type="scientific">Angustibacter aerolatus</name>
    <dbReference type="NCBI Taxonomy" id="1162965"/>
    <lineage>
        <taxon>Bacteria</taxon>
        <taxon>Bacillati</taxon>
        <taxon>Actinomycetota</taxon>
        <taxon>Actinomycetes</taxon>
        <taxon>Kineosporiales</taxon>
        <taxon>Kineosporiaceae</taxon>
    </lineage>
</organism>